<dbReference type="Pfam" id="PF08984">
    <property type="entry name" value="DUF1858"/>
    <property type="match status" value="1"/>
</dbReference>
<dbReference type="InterPro" id="IPR038062">
    <property type="entry name" value="ScdA-like_N_sf"/>
</dbReference>
<accession>A0A0R2MUS3</accession>
<dbReference type="AlphaFoldDB" id="A0A0R2MUS3"/>
<comment type="caution">
    <text evidence="2">The sequence shown here is derived from an EMBL/GenBank/DDBJ whole genome shotgun (WGS) entry which is preliminary data.</text>
</comment>
<dbReference type="PATRIC" id="fig|1293598.4.peg.2128"/>
<keyword evidence="3" id="KW-1185">Reference proteome</keyword>
<name>A0A0R2MUS3_9LACO</name>
<protein>
    <recommendedName>
        <fullName evidence="1">DUF1858 domain-containing protein</fullName>
    </recommendedName>
</protein>
<dbReference type="Proteomes" id="UP000050969">
    <property type="component" value="Unassembled WGS sequence"/>
</dbReference>
<dbReference type="Gene3D" id="1.10.3910.10">
    <property type="entry name" value="SP0561-like"/>
    <property type="match status" value="1"/>
</dbReference>
<organism evidence="2 3">
    <name type="scientific">Lacticaseibacillus saniviri JCM 17471 = DSM 24301</name>
    <dbReference type="NCBI Taxonomy" id="1293598"/>
    <lineage>
        <taxon>Bacteria</taxon>
        <taxon>Bacillati</taxon>
        <taxon>Bacillota</taxon>
        <taxon>Bacilli</taxon>
        <taxon>Lactobacillales</taxon>
        <taxon>Lactobacillaceae</taxon>
        <taxon>Lacticaseibacillus</taxon>
    </lineage>
</organism>
<reference evidence="2 3" key="1">
    <citation type="journal article" date="2015" name="Genome Announc.">
        <title>Expanding the biotechnology potential of lactobacilli through comparative genomics of 213 strains and associated genera.</title>
        <authorList>
            <person name="Sun Z."/>
            <person name="Harris H.M."/>
            <person name="McCann A."/>
            <person name="Guo C."/>
            <person name="Argimon S."/>
            <person name="Zhang W."/>
            <person name="Yang X."/>
            <person name="Jeffery I.B."/>
            <person name="Cooney J.C."/>
            <person name="Kagawa T.F."/>
            <person name="Liu W."/>
            <person name="Song Y."/>
            <person name="Salvetti E."/>
            <person name="Wrobel A."/>
            <person name="Rasinkangas P."/>
            <person name="Parkhill J."/>
            <person name="Rea M.C."/>
            <person name="O'Sullivan O."/>
            <person name="Ritari J."/>
            <person name="Douillard F.P."/>
            <person name="Paul Ross R."/>
            <person name="Yang R."/>
            <person name="Briner A.E."/>
            <person name="Felis G.E."/>
            <person name="de Vos W.M."/>
            <person name="Barrangou R."/>
            <person name="Klaenhammer T.R."/>
            <person name="Caufield P.W."/>
            <person name="Cui Y."/>
            <person name="Zhang H."/>
            <person name="O'Toole P.W."/>
        </authorList>
    </citation>
    <scope>NUCLEOTIDE SEQUENCE [LARGE SCALE GENOMIC DNA]</scope>
    <source>
        <strain evidence="2 3">DSM 24301</strain>
    </source>
</reference>
<dbReference type="InterPro" id="IPR015077">
    <property type="entry name" value="DUF1858"/>
</dbReference>
<sequence>MELQNMTTISLHMPVNELVATHPDIIPVMVGMGLDGVTNPALLNTVGRFMTLEKGARMKHIPLEELTKQLVAAGFEVSADEQ</sequence>
<evidence type="ECO:0000313" key="2">
    <source>
        <dbReference type="EMBL" id="KRO16043.1"/>
    </source>
</evidence>
<feature type="domain" description="DUF1858" evidence="1">
    <location>
        <begin position="9"/>
        <end position="66"/>
    </location>
</feature>
<evidence type="ECO:0000259" key="1">
    <source>
        <dbReference type="Pfam" id="PF08984"/>
    </source>
</evidence>
<gene>
    <name evidence="2" type="ORF">IV56_GL002042</name>
</gene>
<evidence type="ECO:0000313" key="3">
    <source>
        <dbReference type="Proteomes" id="UP000050969"/>
    </source>
</evidence>
<dbReference type="EMBL" id="JQCE01000057">
    <property type="protein sequence ID" value="KRO16043.1"/>
    <property type="molecule type" value="Genomic_DNA"/>
</dbReference>
<dbReference type="SUPFAM" id="SSF140683">
    <property type="entry name" value="SP0561-like"/>
    <property type="match status" value="1"/>
</dbReference>
<proteinExistence type="predicted"/>
<dbReference type="STRING" id="1293598.IV56_GL002042"/>